<evidence type="ECO:0000256" key="6">
    <source>
        <dbReference type="ARBA" id="ARBA00022889"/>
    </source>
</evidence>
<dbReference type="InterPro" id="IPR013164">
    <property type="entry name" value="Cadherin_N"/>
</dbReference>
<evidence type="ECO:0000256" key="3">
    <source>
        <dbReference type="ARBA" id="ARBA00022729"/>
    </source>
</evidence>
<evidence type="ECO:0000256" key="7">
    <source>
        <dbReference type="ARBA" id="ARBA00022989"/>
    </source>
</evidence>
<dbReference type="Proteomes" id="UP000288216">
    <property type="component" value="Unassembled WGS sequence"/>
</dbReference>
<dbReference type="InterPro" id="IPR015919">
    <property type="entry name" value="Cadherin-like_sf"/>
</dbReference>
<feature type="signal peptide" evidence="11">
    <location>
        <begin position="1"/>
        <end position="22"/>
    </location>
</feature>
<evidence type="ECO:0000313" key="13">
    <source>
        <dbReference type="EMBL" id="GCB65938.1"/>
    </source>
</evidence>
<keyword evidence="3 11" id="KW-0732">Signal</keyword>
<name>A0A401NYH9_SCYTO</name>
<dbReference type="PANTHER" id="PTHR24028:SF287">
    <property type="entry name" value="CADHERIN-RELATED NEURONAL RECEPTOR VARIABLE 1-RELATED"/>
    <property type="match status" value="1"/>
</dbReference>
<evidence type="ECO:0000256" key="8">
    <source>
        <dbReference type="ARBA" id="ARBA00023136"/>
    </source>
</evidence>
<evidence type="ECO:0000256" key="1">
    <source>
        <dbReference type="ARBA" id="ARBA00004167"/>
    </source>
</evidence>
<dbReference type="Pfam" id="PF08266">
    <property type="entry name" value="Cadherin_2"/>
    <property type="match status" value="1"/>
</dbReference>
<keyword evidence="2" id="KW-0812">Transmembrane</keyword>
<proteinExistence type="predicted"/>
<dbReference type="InterPro" id="IPR002126">
    <property type="entry name" value="Cadherin-like_dom"/>
</dbReference>
<dbReference type="CDD" id="cd11304">
    <property type="entry name" value="Cadherin_repeat"/>
    <property type="match status" value="3"/>
</dbReference>
<keyword evidence="6" id="KW-0130">Cell adhesion</keyword>
<reference evidence="13 14" key="1">
    <citation type="journal article" date="2018" name="Nat. Ecol. Evol.">
        <title>Shark genomes provide insights into elasmobranch evolution and the origin of vertebrates.</title>
        <authorList>
            <person name="Hara Y"/>
            <person name="Yamaguchi K"/>
            <person name="Onimaru K"/>
            <person name="Kadota M"/>
            <person name="Koyanagi M"/>
            <person name="Keeley SD"/>
            <person name="Tatsumi K"/>
            <person name="Tanaka K"/>
            <person name="Motone F"/>
            <person name="Kageyama Y"/>
            <person name="Nozu R"/>
            <person name="Adachi N"/>
            <person name="Nishimura O"/>
            <person name="Nakagawa R"/>
            <person name="Tanegashima C"/>
            <person name="Kiyatake I"/>
            <person name="Matsumoto R"/>
            <person name="Murakumo K"/>
            <person name="Nishida K"/>
            <person name="Terakita A"/>
            <person name="Kuratani S"/>
            <person name="Sato K"/>
            <person name="Hyodo S Kuraku.S."/>
        </authorList>
    </citation>
    <scope>NUCLEOTIDE SEQUENCE [LARGE SCALE GENOMIC DNA]</scope>
</reference>
<evidence type="ECO:0000256" key="10">
    <source>
        <dbReference type="PROSITE-ProRule" id="PRU00043"/>
    </source>
</evidence>
<comment type="subcellular location">
    <subcellularLocation>
        <location evidence="1">Membrane</location>
        <topology evidence="1">Single-pass membrane protein</topology>
    </subcellularLocation>
</comment>
<keyword evidence="5 10" id="KW-0106">Calcium</keyword>
<dbReference type="SUPFAM" id="SSF49313">
    <property type="entry name" value="Cadherin-like"/>
    <property type="match status" value="3"/>
</dbReference>
<keyword evidence="9" id="KW-0325">Glycoprotein</keyword>
<dbReference type="SMART" id="SM00112">
    <property type="entry name" value="CA"/>
    <property type="match status" value="2"/>
</dbReference>
<keyword evidence="14" id="KW-1185">Reference proteome</keyword>
<accession>A0A401NYH9</accession>
<dbReference type="AlphaFoldDB" id="A0A401NYH9"/>
<dbReference type="PROSITE" id="PS50268">
    <property type="entry name" value="CADHERIN_2"/>
    <property type="match status" value="3"/>
</dbReference>
<sequence>MAKLSSGVSFVFLLCLSDLISGQILFSIPEELEHGAFVGNIAEDLRLNILELLARKFRLAHEERKQYVEVNLENGVLFVNERIDREQICRQSSACSLSLQVVHDNPLEIHPTAVEIIDVNDNSPSFRNSEFLLQISESISAGARFPVESAHDPDIGRNAISTYQISQNEHFGLRIQTRNDGSKSAELLLEEALDREQESTFHLVLTAFDGGVPPRSGTIRISINVVDVNDNAPVFDQEIYKSSVAENSPKGMLVVKVHAADIDEGTNAELTYSFTSHVSQNIIELFNLDQETGEITVHGVLDFEEARIYDLI</sequence>
<comment type="caution">
    <text evidence="13">The sequence shown here is derived from an EMBL/GenBank/DDBJ whole genome shotgun (WGS) entry which is preliminary data.</text>
</comment>
<protein>
    <recommendedName>
        <fullName evidence="12">Cadherin domain-containing protein</fullName>
    </recommendedName>
</protein>
<dbReference type="InterPro" id="IPR020894">
    <property type="entry name" value="Cadherin_CS"/>
</dbReference>
<dbReference type="OrthoDB" id="6252479at2759"/>
<dbReference type="PROSITE" id="PS00232">
    <property type="entry name" value="CADHERIN_1"/>
    <property type="match status" value="1"/>
</dbReference>
<feature type="chain" id="PRO_5019448894" description="Cadherin domain-containing protein" evidence="11">
    <location>
        <begin position="23"/>
        <end position="312"/>
    </location>
</feature>
<feature type="domain" description="Cadherin" evidence="12">
    <location>
        <begin position="236"/>
        <end position="311"/>
    </location>
</feature>
<dbReference type="STRING" id="75743.A0A401NYH9"/>
<dbReference type="FunFam" id="2.60.40.60:FF:000002">
    <property type="entry name" value="Protocadherin alpha 2"/>
    <property type="match status" value="1"/>
</dbReference>
<feature type="domain" description="Cadherin" evidence="12">
    <location>
        <begin position="127"/>
        <end position="235"/>
    </location>
</feature>
<dbReference type="InterPro" id="IPR050174">
    <property type="entry name" value="Protocadherin/Cadherin-CA"/>
</dbReference>
<feature type="domain" description="Cadherin" evidence="12">
    <location>
        <begin position="56"/>
        <end position="126"/>
    </location>
</feature>
<organism evidence="13 14">
    <name type="scientific">Scyliorhinus torazame</name>
    <name type="common">Cloudy catshark</name>
    <name type="synonym">Catulus torazame</name>
    <dbReference type="NCBI Taxonomy" id="75743"/>
    <lineage>
        <taxon>Eukaryota</taxon>
        <taxon>Metazoa</taxon>
        <taxon>Chordata</taxon>
        <taxon>Craniata</taxon>
        <taxon>Vertebrata</taxon>
        <taxon>Chondrichthyes</taxon>
        <taxon>Elasmobranchii</taxon>
        <taxon>Galeomorphii</taxon>
        <taxon>Galeoidea</taxon>
        <taxon>Carcharhiniformes</taxon>
        <taxon>Scyliorhinidae</taxon>
        <taxon>Scyliorhinus</taxon>
    </lineage>
</organism>
<dbReference type="OMA" id="RENICAS"/>
<evidence type="ECO:0000256" key="11">
    <source>
        <dbReference type="SAM" id="SignalP"/>
    </source>
</evidence>
<dbReference type="GO" id="GO:0005886">
    <property type="term" value="C:plasma membrane"/>
    <property type="evidence" value="ECO:0007669"/>
    <property type="project" value="InterPro"/>
</dbReference>
<dbReference type="PRINTS" id="PR00205">
    <property type="entry name" value="CADHERIN"/>
</dbReference>
<dbReference type="Gene3D" id="2.60.40.60">
    <property type="entry name" value="Cadherins"/>
    <property type="match status" value="3"/>
</dbReference>
<evidence type="ECO:0000256" key="4">
    <source>
        <dbReference type="ARBA" id="ARBA00022737"/>
    </source>
</evidence>
<keyword evidence="4" id="KW-0677">Repeat</keyword>
<evidence type="ECO:0000256" key="9">
    <source>
        <dbReference type="ARBA" id="ARBA00023180"/>
    </source>
</evidence>
<evidence type="ECO:0000259" key="12">
    <source>
        <dbReference type="PROSITE" id="PS50268"/>
    </source>
</evidence>
<dbReference type="GO" id="GO:0007156">
    <property type="term" value="P:homophilic cell adhesion via plasma membrane adhesion molecules"/>
    <property type="evidence" value="ECO:0007669"/>
    <property type="project" value="InterPro"/>
</dbReference>
<gene>
    <name evidence="13" type="ORF">scyTo_0000503</name>
</gene>
<dbReference type="FunFam" id="2.60.40.60:FF:000018">
    <property type="entry name" value="Protocadherin gamma c3"/>
    <property type="match status" value="1"/>
</dbReference>
<dbReference type="GO" id="GO:0005509">
    <property type="term" value="F:calcium ion binding"/>
    <property type="evidence" value="ECO:0007669"/>
    <property type="project" value="UniProtKB-UniRule"/>
</dbReference>
<evidence type="ECO:0000256" key="5">
    <source>
        <dbReference type="ARBA" id="ARBA00022837"/>
    </source>
</evidence>
<keyword evidence="8" id="KW-0472">Membrane</keyword>
<keyword evidence="7" id="KW-1133">Transmembrane helix</keyword>
<dbReference type="PANTHER" id="PTHR24028">
    <property type="entry name" value="CADHERIN-87A"/>
    <property type="match status" value="1"/>
</dbReference>
<dbReference type="EMBL" id="BFAA01000095">
    <property type="protein sequence ID" value="GCB65938.1"/>
    <property type="molecule type" value="Genomic_DNA"/>
</dbReference>
<evidence type="ECO:0000313" key="14">
    <source>
        <dbReference type="Proteomes" id="UP000288216"/>
    </source>
</evidence>
<dbReference type="Pfam" id="PF00028">
    <property type="entry name" value="Cadherin"/>
    <property type="match status" value="2"/>
</dbReference>
<dbReference type="FunFam" id="2.60.40.60:FF:000006">
    <property type="entry name" value="Protocadherin alpha 2"/>
    <property type="match status" value="1"/>
</dbReference>
<evidence type="ECO:0000256" key="2">
    <source>
        <dbReference type="ARBA" id="ARBA00022692"/>
    </source>
</evidence>